<dbReference type="InterPro" id="IPR036995">
    <property type="entry name" value="MPG_sf"/>
</dbReference>
<dbReference type="PANTHER" id="PTHR10429:SF0">
    <property type="entry name" value="DNA-3-METHYLADENINE GLYCOSYLASE"/>
    <property type="match status" value="1"/>
</dbReference>
<dbReference type="SUPFAM" id="SSF50486">
    <property type="entry name" value="FMT C-terminal domain-like"/>
    <property type="match status" value="1"/>
</dbReference>
<dbReference type="PANTHER" id="PTHR10429">
    <property type="entry name" value="DNA-3-METHYLADENINE GLYCOSYLASE"/>
    <property type="match status" value="1"/>
</dbReference>
<dbReference type="KEGG" id="pms:KNP414_05610"/>
<sequence length="205" mass="22448">MHSLHLRSDHPAGREKEHMRLEGAFFERDTAAVACELLGCTLVRRTEQGEIRVRLTETEAYKGAEDPASHAHRGVTPRNQLMFGACGVLYVYFIYGMHYCLNIVAHEPGAVGAVLLRGAAPLEGEALIRANRPGVPDKALLNGPGKLAKGLGIGIEWNGRDLLTDGELWVERDPAAPALPWEATPRIGISKGQELLWRFTPKKPG</sequence>
<dbReference type="InterPro" id="IPR003180">
    <property type="entry name" value="MPG"/>
</dbReference>
<name>F8FLK7_PAEMK</name>
<evidence type="ECO:0000256" key="2">
    <source>
        <dbReference type="ARBA" id="ARBA00022763"/>
    </source>
</evidence>
<evidence type="ECO:0000313" key="6">
    <source>
        <dbReference type="EMBL" id="AEI44134.1"/>
    </source>
</evidence>
<dbReference type="Pfam" id="PF02245">
    <property type="entry name" value="Pur_DNA_glyco"/>
    <property type="match status" value="1"/>
</dbReference>
<protein>
    <recommendedName>
        <fullName evidence="5">Putative 3-methyladenine DNA glycosylase</fullName>
        <ecNumber evidence="5">3.2.2.-</ecNumber>
    </recommendedName>
</protein>
<organism evidence="6 7">
    <name type="scientific">Paenibacillus mucilaginosus (strain KNP414)</name>
    <dbReference type="NCBI Taxonomy" id="1036673"/>
    <lineage>
        <taxon>Bacteria</taxon>
        <taxon>Bacillati</taxon>
        <taxon>Bacillota</taxon>
        <taxon>Bacilli</taxon>
        <taxon>Bacillales</taxon>
        <taxon>Paenibacillaceae</taxon>
        <taxon>Paenibacillus</taxon>
    </lineage>
</organism>
<dbReference type="NCBIfam" id="NF002003">
    <property type="entry name" value="PRK00802.1-3"/>
    <property type="match status" value="1"/>
</dbReference>
<gene>
    <name evidence="6" type="ordered locus">KNP414_05610</name>
</gene>
<keyword evidence="4 5" id="KW-0234">DNA repair</keyword>
<dbReference type="FunFam" id="3.10.300.10:FF:000001">
    <property type="entry name" value="Putative 3-methyladenine DNA glycosylase"/>
    <property type="match status" value="1"/>
</dbReference>
<dbReference type="GO" id="GO:0003677">
    <property type="term" value="F:DNA binding"/>
    <property type="evidence" value="ECO:0007669"/>
    <property type="project" value="InterPro"/>
</dbReference>
<keyword evidence="2 5" id="KW-0227">DNA damage</keyword>
<dbReference type="HAMAP" id="MF_00527">
    <property type="entry name" value="3MGH"/>
    <property type="match status" value="1"/>
</dbReference>
<evidence type="ECO:0000256" key="4">
    <source>
        <dbReference type="ARBA" id="ARBA00023204"/>
    </source>
</evidence>
<dbReference type="PATRIC" id="fig|1036673.3.peg.5204"/>
<dbReference type="GO" id="GO:0006284">
    <property type="term" value="P:base-excision repair"/>
    <property type="evidence" value="ECO:0007669"/>
    <property type="project" value="InterPro"/>
</dbReference>
<comment type="similarity">
    <text evidence="1 5">Belongs to the DNA glycosylase MPG family.</text>
</comment>
<dbReference type="AlphaFoldDB" id="F8FLK7"/>
<dbReference type="InterPro" id="IPR011034">
    <property type="entry name" value="Formyl_transferase-like_C_sf"/>
</dbReference>
<evidence type="ECO:0000256" key="1">
    <source>
        <dbReference type="ARBA" id="ARBA00009232"/>
    </source>
</evidence>
<dbReference type="Gene3D" id="3.10.300.10">
    <property type="entry name" value="Methylpurine-DNA glycosylase (MPG)"/>
    <property type="match status" value="1"/>
</dbReference>
<keyword evidence="3 5" id="KW-0378">Hydrolase</keyword>
<evidence type="ECO:0000256" key="3">
    <source>
        <dbReference type="ARBA" id="ARBA00022801"/>
    </source>
</evidence>
<dbReference type="EMBL" id="CP002869">
    <property type="protein sequence ID" value="AEI44134.1"/>
    <property type="molecule type" value="Genomic_DNA"/>
</dbReference>
<accession>F8FLK7</accession>
<dbReference type="Proteomes" id="UP000006620">
    <property type="component" value="Chromosome"/>
</dbReference>
<dbReference type="EC" id="3.2.2.-" evidence="5"/>
<reference evidence="7" key="1">
    <citation type="submission" date="2011-06" db="EMBL/GenBank/DDBJ databases">
        <title>Complete genome sequence of Paenibacillus mucilaginosus KNP414.</title>
        <authorList>
            <person name="Wang J."/>
            <person name="Hu S."/>
            <person name="Hu X."/>
            <person name="Zhang B."/>
            <person name="Dong D."/>
            <person name="Zhang S."/>
            <person name="Zhao K."/>
            <person name="Wu D."/>
        </authorList>
    </citation>
    <scope>NUCLEOTIDE SEQUENCE [LARGE SCALE GENOMIC DNA]</scope>
    <source>
        <strain evidence="7">KNP414</strain>
    </source>
</reference>
<dbReference type="GO" id="GO:0003905">
    <property type="term" value="F:alkylbase DNA N-glycosylase activity"/>
    <property type="evidence" value="ECO:0007669"/>
    <property type="project" value="InterPro"/>
</dbReference>
<reference evidence="6 7" key="2">
    <citation type="journal article" date="2013" name="Genome Announc.">
        <title>Genome Sequence of Growth-Improving Paenibacillus mucilaginosus Strain KNP414.</title>
        <authorList>
            <person name="Lu J.J."/>
            <person name="Wang J.F."/>
            <person name="Hu X.F."/>
        </authorList>
    </citation>
    <scope>NUCLEOTIDE SEQUENCE [LARGE SCALE GENOMIC DNA]</scope>
    <source>
        <strain evidence="6 7">KNP414</strain>
    </source>
</reference>
<proteinExistence type="inferred from homology"/>
<evidence type="ECO:0000313" key="7">
    <source>
        <dbReference type="Proteomes" id="UP000006620"/>
    </source>
</evidence>
<dbReference type="CDD" id="cd00540">
    <property type="entry name" value="AAG"/>
    <property type="match status" value="1"/>
</dbReference>
<dbReference type="NCBIfam" id="TIGR00567">
    <property type="entry name" value="3mg"/>
    <property type="match status" value="1"/>
</dbReference>
<evidence type="ECO:0000256" key="5">
    <source>
        <dbReference type="HAMAP-Rule" id="MF_00527"/>
    </source>
</evidence>
<dbReference type="HOGENOM" id="CLU_060471_3_0_9"/>